<organism evidence="2 3">
    <name type="scientific">Leishmania martiniquensis</name>
    <dbReference type="NCBI Taxonomy" id="1580590"/>
    <lineage>
        <taxon>Eukaryota</taxon>
        <taxon>Discoba</taxon>
        <taxon>Euglenozoa</taxon>
        <taxon>Kinetoplastea</taxon>
        <taxon>Metakinetoplastina</taxon>
        <taxon>Trypanosomatida</taxon>
        <taxon>Trypanosomatidae</taxon>
        <taxon>Leishmaniinae</taxon>
        <taxon>Leishmania</taxon>
    </lineage>
</organism>
<dbReference type="AlphaFoldDB" id="A0A836HK60"/>
<reference evidence="3" key="1">
    <citation type="journal article" date="2021" name="Microbiol. Resour. Announc.">
        <title>LGAAP: Leishmaniinae Genome Assembly and Annotation Pipeline.</title>
        <authorList>
            <person name="Almutairi H."/>
            <person name="Urbaniak M.D."/>
            <person name="Bates M.D."/>
            <person name="Jariyapan N."/>
            <person name="Kwakye-Nuako G."/>
            <person name="Thomaz-Soccol V."/>
            <person name="Al-Salem W.S."/>
            <person name="Dillon R.J."/>
            <person name="Bates P.A."/>
            <person name="Gatherer D."/>
        </authorList>
    </citation>
    <scope>NUCLEOTIDE SEQUENCE [LARGE SCALE GENOMIC DNA]</scope>
</reference>
<evidence type="ECO:0000313" key="3">
    <source>
        <dbReference type="Proteomes" id="UP000673552"/>
    </source>
</evidence>
<sequence length="680" mass="71120">MTHEFRSLFLPLAAEERAVFSDFFPLLLTSAASVQEAAAAAAAVERSPQPTPPAMPATTNLLGTTSVCFSEMANHISGGRGPAAGAQDQCGVSLRSLVFAVGSARADAVIVVLRSGHIVLYGLDRLHTPPYEKYRIRPLPTTQQLMASRGKSRQRNSTVRAASSGKRAQASGRGRLSDTNSVGSSGAEVTCAALLPLHIAYCCRIPLSEPFSCATASTGGPCRGGSREGKEEDVVYLRGVVGGSDGRVSLFSDSSYTLSFAAHDIPVAQVDAVLLPPCTLDRSVPTNASLTTSARCDNSTGAVVNAAAAAAGEPTPATLQKRQELLAHATQRLGLVTSGNDGVVLLWRRLGDSMSPIVVIRPCTFSSHVAYAVHHPSALSALLSARAPHSSREAAIDAALACPPSSLLHVNTSCKRVLRVRQLASLSPKPAGASASSTVHHESAEEATPTSITAALPGSWGATVTAIATHHAVTLVAMGASLLSLLHLDARSAARVWKAEDTITQLVVRDSVALAVCARSGIVHVLTIHPGTGQVVHQRVYHTYNNRAVYHTSLHVESLLMTIVDVCGSTELVQLPADVLLQSEAQPLGGDYTSNNADDLNLLASMAALRAKVCIEDVQGGSSAAVDSSGSPNVEQLRPAASSMSEANAALDHLNERLLLARYAVPEECDEFMATNIHVL</sequence>
<feature type="region of interest" description="Disordered" evidence="1">
    <location>
        <begin position="142"/>
        <end position="184"/>
    </location>
</feature>
<proteinExistence type="predicted"/>
<comment type="caution">
    <text evidence="2">The sequence shown here is derived from an EMBL/GenBank/DDBJ whole genome shotgun (WGS) entry which is preliminary data.</text>
</comment>
<dbReference type="GeneID" id="92516770"/>
<protein>
    <submittedName>
        <fullName evidence="2">Uncharacterized protein</fullName>
    </submittedName>
</protein>
<evidence type="ECO:0000313" key="2">
    <source>
        <dbReference type="EMBL" id="KAG5482823.1"/>
    </source>
</evidence>
<dbReference type="KEGG" id="lmat:92516770"/>
<keyword evidence="3" id="KW-1185">Reference proteome</keyword>
<dbReference type="EMBL" id="JAFEUZ010000015">
    <property type="protein sequence ID" value="KAG5482823.1"/>
    <property type="molecule type" value="Genomic_DNA"/>
</dbReference>
<reference evidence="3" key="2">
    <citation type="journal article" date="2021" name="Sci. Data">
        <title>Chromosome-scale genome sequencing, assembly and annotation of six genomes from subfamily Leishmaniinae.</title>
        <authorList>
            <person name="Almutairi H."/>
            <person name="Urbaniak M.D."/>
            <person name="Bates M.D."/>
            <person name="Jariyapan N."/>
            <person name="Kwakye-Nuako G."/>
            <person name="Thomaz Soccol V."/>
            <person name="Al-Salem W.S."/>
            <person name="Dillon R.J."/>
            <person name="Bates P.A."/>
            <person name="Gatherer D."/>
        </authorList>
    </citation>
    <scope>NUCLEOTIDE SEQUENCE [LARGE SCALE GENOMIC DNA]</scope>
</reference>
<dbReference type="RefSeq" id="XP_067179929.1">
    <property type="nucleotide sequence ID" value="XM_067324258.1"/>
</dbReference>
<dbReference type="OrthoDB" id="272826at2759"/>
<name>A0A836HK60_9TRYP</name>
<accession>A0A836HK60</accession>
<evidence type="ECO:0000256" key="1">
    <source>
        <dbReference type="SAM" id="MobiDB-lite"/>
    </source>
</evidence>
<dbReference type="Proteomes" id="UP000673552">
    <property type="component" value="Unassembled WGS sequence"/>
</dbReference>
<gene>
    <name evidence="2" type="ORF">LSCM1_06854</name>
</gene>
<feature type="region of interest" description="Disordered" evidence="1">
    <location>
        <begin position="428"/>
        <end position="450"/>
    </location>
</feature>